<name>A0A8T0HFE3_CERPU</name>
<dbReference type="PROSITE" id="PS50181">
    <property type="entry name" value="FBOX"/>
    <property type="match status" value="1"/>
</dbReference>
<accession>A0A8T0HFE3</accession>
<comment type="caution">
    <text evidence="3">The sequence shown here is derived from an EMBL/GenBank/DDBJ whole genome shotgun (WGS) entry which is preliminary data.</text>
</comment>
<feature type="compositionally biased region" description="Low complexity" evidence="1">
    <location>
        <begin position="107"/>
        <end position="122"/>
    </location>
</feature>
<gene>
    <name evidence="3" type="ORF">KC19_6G166500</name>
</gene>
<dbReference type="Pfam" id="PF12937">
    <property type="entry name" value="F-box-like"/>
    <property type="match status" value="1"/>
</dbReference>
<dbReference type="PANTHER" id="PTHR38926:SF72">
    <property type="entry name" value="IM:7136021-RELATED"/>
    <property type="match status" value="1"/>
</dbReference>
<feature type="compositionally biased region" description="Low complexity" evidence="1">
    <location>
        <begin position="517"/>
        <end position="531"/>
    </location>
</feature>
<feature type="compositionally biased region" description="Pro residues" evidence="1">
    <location>
        <begin position="497"/>
        <end position="507"/>
    </location>
</feature>
<dbReference type="SUPFAM" id="SSF52047">
    <property type="entry name" value="RNI-like"/>
    <property type="match status" value="1"/>
</dbReference>
<evidence type="ECO:0000259" key="2">
    <source>
        <dbReference type="PROSITE" id="PS50181"/>
    </source>
</evidence>
<dbReference type="InterPro" id="IPR032675">
    <property type="entry name" value="LRR_dom_sf"/>
</dbReference>
<dbReference type="Gene3D" id="1.25.40.10">
    <property type="entry name" value="Tetratricopeptide repeat domain"/>
    <property type="match status" value="1"/>
</dbReference>
<feature type="region of interest" description="Disordered" evidence="1">
    <location>
        <begin position="493"/>
        <end position="544"/>
    </location>
</feature>
<protein>
    <recommendedName>
        <fullName evidence="2">F-box domain-containing protein</fullName>
    </recommendedName>
</protein>
<dbReference type="Proteomes" id="UP000822688">
    <property type="component" value="Chromosome 6"/>
</dbReference>
<feature type="domain" description="F-box" evidence="2">
    <location>
        <begin position="249"/>
        <end position="295"/>
    </location>
</feature>
<organism evidence="3 4">
    <name type="scientific">Ceratodon purpureus</name>
    <name type="common">Fire moss</name>
    <name type="synonym">Dicranum purpureum</name>
    <dbReference type="NCBI Taxonomy" id="3225"/>
    <lineage>
        <taxon>Eukaryota</taxon>
        <taxon>Viridiplantae</taxon>
        <taxon>Streptophyta</taxon>
        <taxon>Embryophyta</taxon>
        <taxon>Bryophyta</taxon>
        <taxon>Bryophytina</taxon>
        <taxon>Bryopsida</taxon>
        <taxon>Dicranidae</taxon>
        <taxon>Pseudoditrichales</taxon>
        <taxon>Ditrichaceae</taxon>
        <taxon>Ceratodon</taxon>
    </lineage>
</organism>
<dbReference type="EMBL" id="CM026427">
    <property type="protein sequence ID" value="KAG0570491.1"/>
    <property type="molecule type" value="Genomic_DNA"/>
</dbReference>
<reference evidence="3 4" key="1">
    <citation type="submission" date="2020-06" db="EMBL/GenBank/DDBJ databases">
        <title>WGS assembly of Ceratodon purpureus strain R40.</title>
        <authorList>
            <person name="Carey S.B."/>
            <person name="Jenkins J."/>
            <person name="Shu S."/>
            <person name="Lovell J.T."/>
            <person name="Sreedasyam A."/>
            <person name="Maumus F."/>
            <person name="Tiley G.P."/>
            <person name="Fernandez-Pozo N."/>
            <person name="Barry K."/>
            <person name="Chen C."/>
            <person name="Wang M."/>
            <person name="Lipzen A."/>
            <person name="Daum C."/>
            <person name="Saski C.A."/>
            <person name="Payton A.C."/>
            <person name="Mcbreen J.C."/>
            <person name="Conrad R.E."/>
            <person name="Kollar L.M."/>
            <person name="Olsson S."/>
            <person name="Huttunen S."/>
            <person name="Landis J.B."/>
            <person name="Wickett N.J."/>
            <person name="Johnson M.G."/>
            <person name="Rensing S.A."/>
            <person name="Grimwood J."/>
            <person name="Schmutz J."/>
            <person name="Mcdaniel S.F."/>
        </authorList>
    </citation>
    <scope>NUCLEOTIDE SEQUENCE [LARGE SCALE GENOMIC DNA]</scope>
    <source>
        <strain evidence="3 4">R40</strain>
    </source>
</reference>
<sequence>MVKSTKEQKKARREERAWNTWLWGSKGNAVWDESGRTALRIDQALRRNARAAAAEVSQVESEQFAWQAGRWGHQPSSAQGDSELLKAALRSLGSCTLREIQETERNSSSTSESDSKSQSSGSGDEAEVRVSTKAASTSGNSGGMLYNSGRRDVYECRNCGCRRSLADGIGQDSLRRSVSQCQCKLTRHTSDLEEHQEDTGGLARVLTTRTSWPMYPFGAERPIHCSCLWNSEKAAEFVEDARRKRMGNLSPVDRVSDDVLMRIFAKLSRREVIGISSVCRRWRDVASCEPLWRHVEFVSVAESLGDRELALLAEKRLKRTAVLSLALCWRISSDCLGSLMQSQSGRQLLCLDLSFCNLDDSVVNSVVENCSLLQRLRLFGGRDTISGQALGGLANLSQLRELDLGLCVNVSQHTLKEIGSKLKLLVILSLAGCPRVTLANLLYLCGCVSLEALCLVGCKAIYPNQASVIAQELINGGCSRLAMIEAGNQLPNAAPFPARPPPPPPLLYPAQGVAFKDSGSPTDSPTPSSPGEPVDMSEDSHVSEGIDHQMADKLQEKDVRLGMRTETEMMPPVGRLEGDTQAAYAAATQQFQQGQMELSGGNMGAATHAFRAACHFNPSAAAYTFMAWMQRLAGADRSECVRECARAIFLDNDYGNPWNDVACELWDAGDISLAARFFQRAKACSRYEVGAGHLPYLNLAKLRLSESPVVLGAGLVSDKTMHDTPSKEALMELCAALIRAPGDEVVQQMVFHMLESLKRCDKSFLTLIFPGSKGIISSCNGLYLVK</sequence>
<keyword evidence="4" id="KW-1185">Reference proteome</keyword>
<dbReference type="InterPro" id="IPR036047">
    <property type="entry name" value="F-box-like_dom_sf"/>
</dbReference>
<feature type="region of interest" description="Disordered" evidence="1">
    <location>
        <begin position="100"/>
        <end position="144"/>
    </location>
</feature>
<dbReference type="SUPFAM" id="SSF48452">
    <property type="entry name" value="TPR-like"/>
    <property type="match status" value="1"/>
</dbReference>
<dbReference type="SUPFAM" id="SSF81383">
    <property type="entry name" value="F-box domain"/>
    <property type="match status" value="1"/>
</dbReference>
<dbReference type="Gene3D" id="3.80.10.10">
    <property type="entry name" value="Ribonuclease Inhibitor"/>
    <property type="match status" value="1"/>
</dbReference>
<evidence type="ECO:0000256" key="1">
    <source>
        <dbReference type="SAM" id="MobiDB-lite"/>
    </source>
</evidence>
<evidence type="ECO:0000313" key="4">
    <source>
        <dbReference type="Proteomes" id="UP000822688"/>
    </source>
</evidence>
<evidence type="ECO:0000313" key="3">
    <source>
        <dbReference type="EMBL" id="KAG0570491.1"/>
    </source>
</evidence>
<dbReference type="AlphaFoldDB" id="A0A8T0HFE3"/>
<dbReference type="PANTHER" id="PTHR38926">
    <property type="entry name" value="F-BOX DOMAIN CONTAINING PROTEIN, EXPRESSED"/>
    <property type="match status" value="1"/>
</dbReference>
<dbReference type="InterPro" id="IPR011990">
    <property type="entry name" value="TPR-like_helical_dom_sf"/>
</dbReference>
<proteinExistence type="predicted"/>
<dbReference type="InterPro" id="IPR001810">
    <property type="entry name" value="F-box_dom"/>
</dbReference>